<dbReference type="AlphaFoldDB" id="A0A2N5SZE7"/>
<accession>A0A2N5SZE7</accession>
<evidence type="ECO:0000313" key="2">
    <source>
        <dbReference type="EMBL" id="PLW18614.1"/>
    </source>
</evidence>
<feature type="compositionally biased region" description="Pro residues" evidence="1">
    <location>
        <begin position="439"/>
        <end position="454"/>
    </location>
</feature>
<name>A0A2N5SZE7_9BASI</name>
<feature type="region of interest" description="Disordered" evidence="1">
    <location>
        <begin position="422"/>
        <end position="461"/>
    </location>
</feature>
<reference evidence="2 3" key="1">
    <citation type="submission" date="2017-11" db="EMBL/GenBank/DDBJ databases">
        <title>De novo assembly and phasing of dikaryotic genomes from two isolates of Puccinia coronata f. sp. avenae, the causal agent of oat crown rust.</title>
        <authorList>
            <person name="Miller M.E."/>
            <person name="Zhang Y."/>
            <person name="Omidvar V."/>
            <person name="Sperschneider J."/>
            <person name="Schwessinger B."/>
            <person name="Raley C."/>
            <person name="Palmer J.M."/>
            <person name="Garnica D."/>
            <person name="Upadhyaya N."/>
            <person name="Rathjen J."/>
            <person name="Taylor J.M."/>
            <person name="Park R.F."/>
            <person name="Dodds P.N."/>
            <person name="Hirsch C.D."/>
            <person name="Kianian S.F."/>
            <person name="Figueroa M."/>
        </authorList>
    </citation>
    <scope>NUCLEOTIDE SEQUENCE [LARGE SCALE GENOMIC DNA]</scope>
    <source>
        <strain evidence="2">12NC29</strain>
    </source>
</reference>
<dbReference type="Proteomes" id="UP000235388">
    <property type="component" value="Unassembled WGS sequence"/>
</dbReference>
<organism evidence="2 3">
    <name type="scientific">Puccinia coronata f. sp. avenae</name>
    <dbReference type="NCBI Taxonomy" id="200324"/>
    <lineage>
        <taxon>Eukaryota</taxon>
        <taxon>Fungi</taxon>
        <taxon>Dikarya</taxon>
        <taxon>Basidiomycota</taxon>
        <taxon>Pucciniomycotina</taxon>
        <taxon>Pucciniomycetes</taxon>
        <taxon>Pucciniales</taxon>
        <taxon>Pucciniaceae</taxon>
        <taxon>Puccinia</taxon>
    </lineage>
</organism>
<evidence type="ECO:0000313" key="3">
    <source>
        <dbReference type="Proteomes" id="UP000235388"/>
    </source>
</evidence>
<dbReference type="EMBL" id="PGCJ01000828">
    <property type="protein sequence ID" value="PLW18614.1"/>
    <property type="molecule type" value="Genomic_DNA"/>
</dbReference>
<gene>
    <name evidence="2" type="ORF">PCANC_09205</name>
</gene>
<proteinExistence type="predicted"/>
<keyword evidence="3" id="KW-1185">Reference proteome</keyword>
<feature type="region of interest" description="Disordered" evidence="1">
    <location>
        <begin position="529"/>
        <end position="555"/>
    </location>
</feature>
<comment type="caution">
    <text evidence="2">The sequence shown here is derived from an EMBL/GenBank/DDBJ whole genome shotgun (WGS) entry which is preliminary data.</text>
</comment>
<protein>
    <submittedName>
        <fullName evidence="2">Uncharacterized protein</fullName>
    </submittedName>
</protein>
<sequence>MNLAEKKALLSVHEAASYNAERWDKTHKDHDFGVDPQHPQSPTLCGHVVLVSSLSALRSALLIVALPGTCVHQLWEFGVFPAYVFKSVPDFGQATFADDLLAVGHSSDPPSSDIFELDFPASRLGPPAARLKGVRTPIRTPNKHGVQPPHAPLERRAGAARHSQHAARHVHAYNRRAHGEQACRRARQACRACTPVWRACKACMPFGQACTPVGSRKPLDLRGLREPWYPYKGMRTLIRVLRYPYKGTHTLIRVLRYPYKGTSTLIRGYFVPLLPGSRQPLDLRGLREPRDWDYVHRSSNRAAHGMRTLIRVLWYPYKGMRTLIRVLWYPYKGTCTLIRVPKYPYKGTCTLIRVPKYPYKGYRGTLIRVPRYPYKGTAAHGLQALHALQTGVQALHACLAHLHAVCTPIACGYQAPLRNHSSDARAPGAPAAEILPGGAPAPPPPSNAPLPSNPPGLGRCPEEALAFLGSQGQPIDIDNPVQLPPAYNASFPATQPMNIPDPRLPGFRLPSPFYHHPDSTFGNPFYLGQTPSVPDRRAEPARLSEGRAKPARPSDRRAGFARLLAHVSLSIREAYVSRGTLIRVPRGTLIRVRTLIRVPGTLIRVPLGTLIRVPRPYKGTLIRVPSGTLIRVPSGTLIRVPSLIRVPLGTLIRVPLGTLIRGTLIRVPSGTLIRVPSGTLIRVPRGTLIRVPLGTLIRVPSGTLIRVPGTLIRVPLGTLIRVPSGTLIRGTTWYPYKGTLIRVPLGTLIRVPSGTLIRVPGTLIRVPLGTLIRVPSGTLIRVPWVPL</sequence>
<evidence type="ECO:0000256" key="1">
    <source>
        <dbReference type="SAM" id="MobiDB-lite"/>
    </source>
</evidence>
<feature type="compositionally biased region" description="Basic and acidic residues" evidence="1">
    <location>
        <begin position="534"/>
        <end position="555"/>
    </location>
</feature>
<dbReference type="OrthoDB" id="2519008at2759"/>
<feature type="compositionally biased region" description="Low complexity" evidence="1">
    <location>
        <begin position="426"/>
        <end position="438"/>
    </location>
</feature>